<comment type="caution">
    <text evidence="1">The sequence shown here is derived from an EMBL/GenBank/DDBJ whole genome shotgun (WGS) entry which is preliminary data.</text>
</comment>
<protein>
    <submittedName>
        <fullName evidence="1">Uncharacterized protein</fullName>
    </submittedName>
</protein>
<evidence type="ECO:0000313" key="1">
    <source>
        <dbReference type="EMBL" id="GGB94753.1"/>
    </source>
</evidence>
<dbReference type="EMBL" id="BMCG01000001">
    <property type="protein sequence ID" value="GGB94753.1"/>
    <property type="molecule type" value="Genomic_DNA"/>
</dbReference>
<organism evidence="1 2">
    <name type="scientific">Oxalicibacterium flavum</name>
    <dbReference type="NCBI Taxonomy" id="179467"/>
    <lineage>
        <taxon>Bacteria</taxon>
        <taxon>Pseudomonadati</taxon>
        <taxon>Pseudomonadota</taxon>
        <taxon>Betaproteobacteria</taxon>
        <taxon>Burkholderiales</taxon>
        <taxon>Oxalobacteraceae</taxon>
        <taxon>Oxalicibacterium</taxon>
    </lineage>
</organism>
<proteinExistence type="predicted"/>
<keyword evidence="2" id="KW-1185">Reference proteome</keyword>
<accession>A0A8J2XWX5</accession>
<sequence>MATFLFHRETRIVTLGKGEYVLDHCLTDDIALIRDPLGWWVCIIGDDHNALRCDTCSPTHEAALKIARSLADYCMA</sequence>
<gene>
    <name evidence="1" type="ORF">GCM10007205_00010</name>
</gene>
<dbReference type="RefSeq" id="WP_188394131.1">
    <property type="nucleotide sequence ID" value="NZ_BMCG01000001.1"/>
</dbReference>
<dbReference type="Proteomes" id="UP000620266">
    <property type="component" value="Unassembled WGS sequence"/>
</dbReference>
<reference evidence="1" key="1">
    <citation type="journal article" date="2014" name="Int. J. Syst. Evol. Microbiol.">
        <title>Complete genome sequence of Corynebacterium casei LMG S-19264T (=DSM 44701T), isolated from a smear-ripened cheese.</title>
        <authorList>
            <consortium name="US DOE Joint Genome Institute (JGI-PGF)"/>
            <person name="Walter F."/>
            <person name="Albersmeier A."/>
            <person name="Kalinowski J."/>
            <person name="Ruckert C."/>
        </authorList>
    </citation>
    <scope>NUCLEOTIDE SEQUENCE</scope>
    <source>
        <strain evidence="1">CCM 7086</strain>
    </source>
</reference>
<name>A0A8J2XWX5_9BURK</name>
<evidence type="ECO:0000313" key="2">
    <source>
        <dbReference type="Proteomes" id="UP000620266"/>
    </source>
</evidence>
<dbReference type="AlphaFoldDB" id="A0A8J2XWX5"/>
<reference evidence="1" key="2">
    <citation type="submission" date="2020-09" db="EMBL/GenBank/DDBJ databases">
        <authorList>
            <person name="Sun Q."/>
            <person name="Sedlacek I."/>
        </authorList>
    </citation>
    <scope>NUCLEOTIDE SEQUENCE</scope>
    <source>
        <strain evidence="1">CCM 7086</strain>
    </source>
</reference>